<evidence type="ECO:0000256" key="21">
    <source>
        <dbReference type="ARBA" id="ARBA00075053"/>
    </source>
</evidence>
<evidence type="ECO:0000256" key="2">
    <source>
        <dbReference type="ARBA" id="ARBA00001937"/>
    </source>
</evidence>
<evidence type="ECO:0000256" key="8">
    <source>
        <dbReference type="ARBA" id="ARBA00022857"/>
    </source>
</evidence>
<dbReference type="Pfam" id="PF00501">
    <property type="entry name" value="AMP-binding"/>
    <property type="match status" value="1"/>
</dbReference>
<comment type="cofactor">
    <cofactor evidence="2">
        <name>NADP(+)</name>
        <dbReference type="ChEBI" id="CHEBI:58349"/>
    </cofactor>
</comment>
<dbReference type="InterPro" id="IPR050091">
    <property type="entry name" value="PKS_NRPS_Biosynth_Enz"/>
</dbReference>
<evidence type="ECO:0000256" key="23">
    <source>
        <dbReference type="ARBA" id="ARBA00084020"/>
    </source>
</evidence>
<dbReference type="GO" id="GO:0016491">
    <property type="term" value="F:oxidoreductase activity"/>
    <property type="evidence" value="ECO:0007669"/>
    <property type="project" value="UniProtKB-KW"/>
</dbReference>
<dbReference type="Pfam" id="PF00109">
    <property type="entry name" value="ketoacyl-synt"/>
    <property type="match status" value="1"/>
</dbReference>
<dbReference type="Pfam" id="PF02801">
    <property type="entry name" value="Ketoacyl-synt_C"/>
    <property type="match status" value="1"/>
</dbReference>
<dbReference type="InterPro" id="IPR001242">
    <property type="entry name" value="Condensation_dom"/>
</dbReference>
<dbReference type="InterPro" id="IPR009081">
    <property type="entry name" value="PP-bd_ACP"/>
</dbReference>
<accession>A0A1I3XI82</accession>
<dbReference type="GO" id="GO:0006633">
    <property type="term" value="P:fatty acid biosynthetic process"/>
    <property type="evidence" value="ECO:0007669"/>
    <property type="project" value="InterPro"/>
</dbReference>
<comment type="catalytic activity">
    <reaction evidence="14">
        <text>17-(4-hydroxyphenyl)heptadecanoyl-[(phenol)carboxyphthiodiolenone synthase] + 2 (S)-methylmalonyl-CoA + 3 malonyl-CoA + 5 NADPH + 10 H(+) = C35-(phenol)carboxyphthiodiolenone-[(phenol)carboxyphthiodiolenone synthase] + 5 CO2 + 5 NADP(+) + 5 CoA + 2 H2O</text>
        <dbReference type="Rhea" id="RHEA:57756"/>
        <dbReference type="Rhea" id="RHEA-COMP:14272"/>
        <dbReference type="Rhea" id="RHEA-COMP:14989"/>
        <dbReference type="ChEBI" id="CHEBI:15377"/>
        <dbReference type="ChEBI" id="CHEBI:15378"/>
        <dbReference type="ChEBI" id="CHEBI:16526"/>
        <dbReference type="ChEBI" id="CHEBI:57287"/>
        <dbReference type="ChEBI" id="CHEBI:57327"/>
        <dbReference type="ChEBI" id="CHEBI:57384"/>
        <dbReference type="ChEBI" id="CHEBI:57783"/>
        <dbReference type="ChEBI" id="CHEBI:58349"/>
        <dbReference type="ChEBI" id="CHEBI:133300"/>
        <dbReference type="ChEBI" id="CHEBI:142259"/>
        <dbReference type="EC" id="2.3.1.292"/>
    </reaction>
</comment>
<dbReference type="PROSITE" id="PS00455">
    <property type="entry name" value="AMP_BINDING"/>
    <property type="match status" value="1"/>
</dbReference>
<dbReference type="Gene3D" id="2.30.38.10">
    <property type="entry name" value="Luciferase, Domain 3"/>
    <property type="match status" value="1"/>
</dbReference>
<dbReference type="PANTHER" id="PTHR43775:SF51">
    <property type="entry name" value="INACTIVE PHENOLPHTHIOCEROL SYNTHESIS POLYKETIDE SYNTHASE TYPE I PKS1-RELATED"/>
    <property type="match status" value="1"/>
</dbReference>
<evidence type="ECO:0000256" key="22">
    <source>
        <dbReference type="ARBA" id="ARBA00078169"/>
    </source>
</evidence>
<dbReference type="Gene3D" id="3.40.640.10">
    <property type="entry name" value="Type I PLP-dependent aspartate aminotransferase-like (Major domain)"/>
    <property type="match status" value="1"/>
</dbReference>
<comment type="function">
    <text evidence="18">Part of the PpsABCDE complex involved in the biosynthesis of the lipid core common to phthiocerols and phenolphthiocerols by successive additions of malonyl-CoA or methylmalonyl-CoA extender units. PpsA can accept as substrate the activated forms of either icosanoyl (C20), docosanoyl (C22) or lignoceroyl (C24) groups from FadD26, or a (4-hydroxyphenyl)-C17 or (4-hydroxyphenyl)-C19 fatty acyl from FadD29. PpsA initiates the biosynthesis and extends its substrate using a malonyl-CoA extender unit. The PpsB and PpsC proteins add the second and third malonyl-CoA extender units. PpsD adds an (R)-methylmalonyl unit and PpsE adds a second (R)-methylmalonyl unit. The incorporation of the methylmalonyl units results in formation of two branched methyl groups in the elongated product.</text>
</comment>
<keyword evidence="4" id="KW-0596">Phosphopantetheine</keyword>
<comment type="catalytic activity">
    <reaction evidence="16">
        <text>docosanoyl-[(phenol)carboxyphthiodiolenone synthase] + 2 (S)-methylmalonyl-CoA + 3 malonyl-CoA + 5 NADPH + 10 H(+) = C34-carboxyphthiodiolenone-[(phenol)carboxyphthiodiolenone synthase] + 5 CO2 + 5 NADP(+) + 5 CoA + 2 H2O</text>
        <dbReference type="Rhea" id="RHEA:57752"/>
        <dbReference type="Rhea" id="RHEA-COMP:14987"/>
        <dbReference type="Rhea" id="RHEA-COMP:14988"/>
        <dbReference type="ChEBI" id="CHEBI:15377"/>
        <dbReference type="ChEBI" id="CHEBI:15378"/>
        <dbReference type="ChEBI" id="CHEBI:16526"/>
        <dbReference type="ChEBI" id="CHEBI:57287"/>
        <dbReference type="ChEBI" id="CHEBI:57327"/>
        <dbReference type="ChEBI" id="CHEBI:57384"/>
        <dbReference type="ChEBI" id="CHEBI:57783"/>
        <dbReference type="ChEBI" id="CHEBI:58349"/>
        <dbReference type="ChEBI" id="CHEBI:142237"/>
        <dbReference type="ChEBI" id="CHEBI:142238"/>
        <dbReference type="EC" id="2.3.1.292"/>
    </reaction>
</comment>
<feature type="domain" description="Carrier" evidence="25">
    <location>
        <begin position="2608"/>
        <end position="2682"/>
    </location>
</feature>
<dbReference type="CDD" id="cd00833">
    <property type="entry name" value="PKS"/>
    <property type="match status" value="1"/>
</dbReference>
<evidence type="ECO:0000256" key="11">
    <source>
        <dbReference type="ARBA" id="ARBA00023098"/>
    </source>
</evidence>
<keyword evidence="8" id="KW-0521">NADP</keyword>
<proteinExistence type="inferred from homology"/>
<keyword evidence="28" id="KW-1185">Reference proteome</keyword>
<evidence type="ECO:0000259" key="25">
    <source>
        <dbReference type="PROSITE" id="PS50075"/>
    </source>
</evidence>
<dbReference type="Gene3D" id="3.30.559.30">
    <property type="entry name" value="Nonribosomal peptide synthetase, condensation domain"/>
    <property type="match status" value="2"/>
</dbReference>
<evidence type="ECO:0000313" key="28">
    <source>
        <dbReference type="Proteomes" id="UP000198755"/>
    </source>
</evidence>
<dbReference type="Gene3D" id="1.10.1200.10">
    <property type="entry name" value="ACP-like"/>
    <property type="match status" value="3"/>
</dbReference>
<protein>
    <recommendedName>
        <fullName evidence="20">Phenolphthiocerol/phthiocerol polyketide synthase subunit E</fullName>
        <ecNumber evidence="19">2.3.1.292</ecNumber>
    </recommendedName>
    <alternativeName>
        <fullName evidence="22">(Phenol)carboxyphthiodiolenone synthase subunit E</fullName>
    </alternativeName>
    <alternativeName>
        <fullName evidence="23">Beta-ketoacyl-acyl-carrier-protein synthase I</fullName>
    </alternativeName>
    <alternativeName>
        <fullName evidence="21">Phthiocerol synthesis polyketide synthase type I PpsE</fullName>
    </alternativeName>
</protein>
<dbReference type="InterPro" id="IPR029058">
    <property type="entry name" value="AB_hydrolase_fold"/>
</dbReference>
<evidence type="ECO:0000256" key="14">
    <source>
        <dbReference type="ARBA" id="ARBA00050973"/>
    </source>
</evidence>
<evidence type="ECO:0000256" key="17">
    <source>
        <dbReference type="ARBA" id="ARBA00052745"/>
    </source>
</evidence>
<evidence type="ECO:0000256" key="7">
    <source>
        <dbReference type="ARBA" id="ARBA00022832"/>
    </source>
</evidence>
<evidence type="ECO:0000256" key="13">
    <source>
        <dbReference type="ARBA" id="ARBA00029443"/>
    </source>
</evidence>
<dbReference type="PROSITE" id="PS00600">
    <property type="entry name" value="AA_TRANSFER_CLASS_3"/>
    <property type="match status" value="1"/>
</dbReference>
<evidence type="ECO:0000313" key="27">
    <source>
        <dbReference type="EMBL" id="SFK19198.1"/>
    </source>
</evidence>
<dbReference type="GO" id="GO:0004312">
    <property type="term" value="F:fatty acid synthase activity"/>
    <property type="evidence" value="ECO:0007669"/>
    <property type="project" value="TreeGrafter"/>
</dbReference>
<evidence type="ECO:0000256" key="24">
    <source>
        <dbReference type="SAM" id="MobiDB-lite"/>
    </source>
</evidence>
<feature type="compositionally biased region" description="Low complexity" evidence="24">
    <location>
        <begin position="1053"/>
        <end position="1068"/>
    </location>
</feature>
<feature type="domain" description="Ketosynthase family 3 (KS3)" evidence="26">
    <location>
        <begin position="12"/>
        <end position="444"/>
    </location>
</feature>
<keyword evidence="9" id="KW-0663">Pyridoxal phosphate</keyword>
<dbReference type="Gene3D" id="3.40.50.1820">
    <property type="entry name" value="alpha/beta hydrolase"/>
    <property type="match status" value="1"/>
</dbReference>
<dbReference type="EC" id="2.3.1.292" evidence="19"/>
<gene>
    <name evidence="27" type="ORF">SAMN05444581_103152</name>
</gene>
<evidence type="ECO:0000256" key="12">
    <source>
        <dbReference type="ARBA" id="ARBA00023268"/>
    </source>
</evidence>
<dbReference type="PROSITE" id="PS00012">
    <property type="entry name" value="PHOSPHOPANTETHEINE"/>
    <property type="match status" value="1"/>
</dbReference>
<dbReference type="InterPro" id="IPR049704">
    <property type="entry name" value="Aminotrans_3_PPA_site"/>
</dbReference>
<dbReference type="Gene3D" id="3.40.50.980">
    <property type="match status" value="2"/>
</dbReference>
<keyword evidence="10" id="KW-0560">Oxidoreductase</keyword>
<dbReference type="Gene3D" id="3.30.70.3290">
    <property type="match status" value="1"/>
</dbReference>
<evidence type="ECO:0000256" key="1">
    <source>
        <dbReference type="ARBA" id="ARBA00001933"/>
    </source>
</evidence>
<dbReference type="PROSITE" id="PS50075">
    <property type="entry name" value="CARRIER"/>
    <property type="match status" value="3"/>
</dbReference>
<dbReference type="Pfam" id="PF00698">
    <property type="entry name" value="Acyl_transf_1"/>
    <property type="match status" value="1"/>
</dbReference>
<dbReference type="GO" id="GO:0031177">
    <property type="term" value="F:phosphopantetheine binding"/>
    <property type="evidence" value="ECO:0007669"/>
    <property type="project" value="InterPro"/>
</dbReference>
<dbReference type="SUPFAM" id="SSF53474">
    <property type="entry name" value="alpha/beta-Hydrolases"/>
    <property type="match status" value="1"/>
</dbReference>
<dbReference type="InterPro" id="IPR023213">
    <property type="entry name" value="CAT-like_dom_sf"/>
</dbReference>
<dbReference type="InterPro" id="IPR014030">
    <property type="entry name" value="Ketoacyl_synth_N"/>
</dbReference>
<reference evidence="27 28" key="1">
    <citation type="submission" date="2016-10" db="EMBL/GenBank/DDBJ databases">
        <authorList>
            <person name="de Groot N.N."/>
        </authorList>
    </citation>
    <scope>NUCLEOTIDE SEQUENCE [LARGE SCALE GENOMIC DNA]</scope>
    <source>
        <strain evidence="27 28">NE2</strain>
    </source>
</reference>
<dbReference type="InterPro" id="IPR015421">
    <property type="entry name" value="PyrdxlP-dep_Trfase_major"/>
</dbReference>
<dbReference type="Proteomes" id="UP000198755">
    <property type="component" value="Unassembled WGS sequence"/>
</dbReference>
<keyword evidence="5" id="KW-0597">Phosphoprotein</keyword>
<dbReference type="Pfam" id="PF22621">
    <property type="entry name" value="CurL-like_PKS_C"/>
    <property type="match status" value="1"/>
</dbReference>
<dbReference type="FunFam" id="3.40.50.980:FF:000001">
    <property type="entry name" value="Non-ribosomal peptide synthetase"/>
    <property type="match status" value="1"/>
</dbReference>
<dbReference type="InterPro" id="IPR020841">
    <property type="entry name" value="PKS_Beta-ketoAc_synthase_dom"/>
</dbReference>
<dbReference type="Pfam" id="PF00975">
    <property type="entry name" value="Thioesterase"/>
    <property type="match status" value="1"/>
</dbReference>
<dbReference type="PROSITE" id="PS00606">
    <property type="entry name" value="KS3_1"/>
    <property type="match status" value="1"/>
</dbReference>
<dbReference type="RefSeq" id="WP_091679403.1">
    <property type="nucleotide sequence ID" value="NZ_FOSN01000003.1"/>
</dbReference>
<dbReference type="InterPro" id="IPR020806">
    <property type="entry name" value="PKS_PP-bd"/>
</dbReference>
<evidence type="ECO:0000256" key="3">
    <source>
        <dbReference type="ARBA" id="ARBA00001957"/>
    </source>
</evidence>
<sequence>MKQDASGQSYVPTGIAIIGMAGRFPGAPNVAAFWRNLCAGVESITRFSDAELEDAFDPTIRNDPNFVRARAVLDGVDLFDAGFFGIRAREAELTDPQHRVFLECAWHALEDAGYDPARYEGAIGVFAGSALNTYFLRNVCQDREAVELFTSNFQVGSFPEVLGAVSDFLSTRISYKLDLRGPSVTIQSACSTSLVAVAEACQSLLLYQCDMALAGGVSITLPQRRGYLAQEGALASASGRCRTFDAKADGTVFGAGAGLVLLKRVEDALADGDHIYAVIRGSALNNDGGGRAGFTAPSASGQADVIASALAAADVDARTISYVECHGTATPLGDPIEVAGLTRAFRASTEDVGFCALGSVKPNVGHLDAAAGVTGLIKTALALENEKLPATLFFETPNPYIQFEGGPFYVNAELRAWPRGEQPRRAGVSAFGVGGTNAHVVLEEAPLAISEPLIRPVQVIVASARSEAALSAARNSLADHFRANPDLPLADVAYTLQVGRRGFSHRCAIACGDAASAARALETGEGLVTGGGLVAGSTATVPPSVAFMFPGQGAQYPGMGADLFRDEPVFRASMRRSADILQPLLGRDLCALLYGEANERLSAEELQATEFAQPALFAVGYALAKLWISWSVHPDMMIGHSVGEFVAACLAGVFSHEDALALIAERGRLMQEMPRGSMLAVRLPEAELLPMLSAPLALAAVNGPKLCVAAGPDEAVAELDALLTASDIPSRRLHTSHAFHTPMMEPAAAALLEKVSKVRLSPPRLRLISSTTGKWLTAAEATSPEYWAEHCRAPVRFGDGLTTLLRDGAATGRGIVLVETGPGVTLSTLARQGGAGNAAGAVLGSLPDATRPETDHNVIARSVAQLWCSGVAIDWRGLHADARRLRVSLPTYPFERSRYWIDAPPPAKLERVTSIETQPLDDPSQSCAPALNFEMPGFVATESASSMLAELSRPEETKTSMATIDRNAGLHQRILELLENLSGDPVEGVGPETTFLDMGFDSLFLSQVTQQLQREFKIKLTFRQLLGEFSTIPALVKFLDSQLPPEPIPLETAASSRAPAAAPASAVPGTGQSSVVRAATQTGPGAPETLVEQIIREQLDAMSRLMALQLETLRGSGSGQAAAPAQKLPAAPVSAPPVRLPAPVQADAPVLSEAQSVPAHQNEPKSRFEMLAAARNAPAAQMTEAQQRNLAALTERFNARTKESKRQTAQNRPVLADPRVASAFRPEWKDLVYPIISNRAAGSRIWDIDGNEYFDLVNGYGQTAFGHAPSFVVDAVAEQLQKGFPIGPQAELAGRVAELFSELTGNERVTFCNTGSEAVMAAMRIARTVTGRSPIVMFTGDYHGQFDEVLVKGVLRNGTARSMAASAGIPKESVENMVVLPYGAPESLEWIRAHATELAGVMVEPVQSRHPELRPVAFLKEIRAITEAAGAALIFDEVVTGFRNHPGGMQAVFGIRADLATYGKVVGGGLPVGILAGKAAFMDALDGGQWQYGDDSYPEVGVTFFAGTFVRHPLVLAAVWAVLNHVKREGPALQERLSARTAALVERLNRFLAQRGLDVRIETYGSLFLYNFAAVSPYAALFVPHMLERGVYVQDGYPCFLTTAHSDDDLTKIAEAFESSVIAMQDAEFFPRPPGRPLDAPLTEAQSEIWLAAQLSDDASCAFNESVTLRLRGTLDQKALQTALDQVIARHEALRGAFEPSGERMRIAPLLNVTIAGRDLDGLAPDAAEAAWRDLLAADAVTPFDLVNGPLVRACLVRRAANDHALILTVHHIVGDGWSINVMIDELSKLYEAARTGAPADLPEPMSFARYAEDEKARLEGEGDAVDAFWLPQFSPLPKPLDLPTDRPRGALKTYNGGTITRTIEAALTQRLRKAAARQGCTLFVALLAAFETLLGRLSGQDEIVVGIPAAGQNLVESESLVGHCVNFLPLVGRWEETTTVAQHLAETRRIVLAAFENQSFTLGTLMRKLPSPRAWGGRSLVEASFNLERIGDRIHLPELEIEAASNPKRFTNFDLFFNTTEQDGGLRIDCDYNTDLFDAATIDRWIGHYRTLIDAISTDIAAHEGSRPVNALSLLSAQERAQLTQGAGQIAALALDARPVHELFTAQARTAPEAVAIVCDGAQSTYADLDARSNQAARRLAALGVAPGDFVGLLAQRSIDTIVAILGILKAGAVYVPLDPAYPQDLLTFMLKDCGPKLTLIQENLVSASGFDGAFAEIRSFLQAAAAESATSPAISRDGADLAYVMYTSGSTGHPKGVMIPHRAIARLVSGQTYVHFGANEVFLHAAPLAFDASTFEIWGALLNGGRIAVVGDPRPSLDDLVETIKRDGVTTAWFTAGLFNLLIEQRLDGLAQLRTIVTGGDVLSPSHVEKALAGLPATDVVNGYGPTENTTFTCCYRIPRKVWTGGPVPIGTPIAQTEVYILGPDLEPVPVGVAGQLCAGGLGLATGYLNRPELTAEKFVSNPFNAQDRLYLTGDLARRRADGMIEFLGRRDAQVKINGKRVELEEIENVLRADPRIADAVVAISEKNGEKRIDAYVKPVEALASHDAEAFGRQTIAFLRSKVPDHMVPSSIVTLDAFPLTANGKVDRRKLPSPDCGHTDRLDIVAPRTPDELTLAAVWAEALKIERVGVNDNFFDLGGDAVQAIKAAALASQAGLRLTMGQIYDHPTIAQLASLPGEPVGMSATQGVVEGEVPLTPIQHWFLESRPEEPHYFNQSFLLKCRKKISPDLLERAIAACLAHHDALRLRFEQASGGWRQFNAGTGGKTPFESIDLSRLGLAEQDIALEAKAAQLQASLDLQSGPLFRAALFDLGEARGQRLLLIIHHLAVDMVSWGLLLEDLRAAYQQLEDGKRIELPGKTTSFKSWAQQLKVYAGSAEAQGEAEYWLGLPWDGVVPLPVDRLALDNTEASSRLLKVSLSAEETRELLRETPRAYRTQINDLLLTALSQAVANWTGADSVLIGLEGHGREDLISGADLSRTIGWFTSLFPVVLKADRSGDDGQAIMGTKERLRAIPHRGVGYGVLRYLGGVDALARLPEPEIAFNYLGEWDDGLADTPMFGLASETFGPDISPKGIRPRLIDIYGWVVDGRLQLDWTYSVSRYDAATIESLADDFIRNLRRLIAHCKARASEDAALASPPLSAAEARLAAVWADVLKVGHVAAHDNFFELGGHSLLAMRLVARVASDFGVKLRINSLFEAPTLRDFSALIARLQSAKESAEVIKFVPEREASVAEANPEANPAEDVSSVVVIQPGGDKTPIISIHNTLMYYNLSRKIGKDRPFLGIKLFDPTGPLQLPTGAMTEIAADYVRIIRALRPRGPYILAGLCSAGVVAFEVARQLQNAGEFVPLVITADTVMPDCEIELTARQRFVARIRGIVRTNLHRVDQVRRGEASIVEILSQFVVVRQSRILDLAAWLGLIDSKQQGQDDRETWLFLRALDIAHENYVAPAPFSGDVVVFQSDQLDSIEGHPEFGWRNLVKGRIYVQRISGWHEGIFQGEGPAQMAAFLRPILEMADAKPLPEQPRELSVSRK</sequence>
<comment type="catalytic activity">
    <reaction evidence="17">
        <text>icosanoyl-[(phenol)carboxyphthiodiolenone synthase] + 2 (S)-methylmalonyl-CoA + 3 malonyl-CoA + 5 NADPH + 10 H(+) = C32-carboxyphthiodiolenone-[(phenol)carboxyphthiodiolenone synthase] + 5 CO2 + 5 NADP(+) + 5 CoA + 2 H2O</text>
        <dbReference type="Rhea" id="RHEA:57748"/>
        <dbReference type="Rhea" id="RHEA-COMP:14985"/>
        <dbReference type="Rhea" id="RHEA-COMP:14986"/>
        <dbReference type="ChEBI" id="CHEBI:15377"/>
        <dbReference type="ChEBI" id="CHEBI:15378"/>
        <dbReference type="ChEBI" id="CHEBI:16526"/>
        <dbReference type="ChEBI" id="CHEBI:57287"/>
        <dbReference type="ChEBI" id="CHEBI:57327"/>
        <dbReference type="ChEBI" id="CHEBI:57384"/>
        <dbReference type="ChEBI" id="CHEBI:57783"/>
        <dbReference type="ChEBI" id="CHEBI:58349"/>
        <dbReference type="ChEBI" id="CHEBI:87848"/>
        <dbReference type="ChEBI" id="CHEBI:142236"/>
        <dbReference type="EC" id="2.3.1.292"/>
    </reaction>
</comment>
<dbReference type="Gene3D" id="3.40.47.10">
    <property type="match status" value="1"/>
</dbReference>
<dbReference type="InterPro" id="IPR001031">
    <property type="entry name" value="Thioesterase"/>
</dbReference>
<dbReference type="OrthoDB" id="9778690at2"/>
<dbReference type="InterPro" id="IPR020845">
    <property type="entry name" value="AMP-binding_CS"/>
</dbReference>
<dbReference type="SUPFAM" id="SSF52151">
    <property type="entry name" value="FabD/lysophospholipase-like"/>
    <property type="match status" value="1"/>
</dbReference>
<dbReference type="CDD" id="cd19531">
    <property type="entry name" value="LCL_NRPS-like"/>
    <property type="match status" value="1"/>
</dbReference>
<dbReference type="InterPro" id="IPR010060">
    <property type="entry name" value="NRPS_synth"/>
</dbReference>
<evidence type="ECO:0000256" key="19">
    <source>
        <dbReference type="ARBA" id="ARBA00066974"/>
    </source>
</evidence>
<comment type="cofactor">
    <cofactor evidence="1">
        <name>pyridoxal 5'-phosphate</name>
        <dbReference type="ChEBI" id="CHEBI:597326"/>
    </cofactor>
</comment>
<evidence type="ECO:0000259" key="26">
    <source>
        <dbReference type="PROSITE" id="PS52004"/>
    </source>
</evidence>
<dbReference type="SMART" id="SM00825">
    <property type="entry name" value="PKS_KS"/>
    <property type="match status" value="1"/>
</dbReference>
<evidence type="ECO:0000256" key="20">
    <source>
        <dbReference type="ARBA" id="ARBA00073623"/>
    </source>
</evidence>
<dbReference type="InterPro" id="IPR036736">
    <property type="entry name" value="ACP-like_sf"/>
</dbReference>
<feature type="domain" description="Carrier" evidence="25">
    <location>
        <begin position="965"/>
        <end position="1043"/>
    </location>
</feature>
<dbReference type="InterPro" id="IPR014031">
    <property type="entry name" value="Ketoacyl_synth_C"/>
</dbReference>
<dbReference type="InterPro" id="IPR015422">
    <property type="entry name" value="PyrdxlP-dep_Trfase_small"/>
</dbReference>
<dbReference type="InterPro" id="IPR045851">
    <property type="entry name" value="AMP-bd_C_sf"/>
</dbReference>
<dbReference type="InterPro" id="IPR016039">
    <property type="entry name" value="Thiolase-like"/>
</dbReference>
<dbReference type="InterPro" id="IPR000873">
    <property type="entry name" value="AMP-dep_synth/lig_dom"/>
</dbReference>
<dbReference type="GO" id="GO:0004315">
    <property type="term" value="F:3-oxoacyl-[acyl-carrier-protein] synthase activity"/>
    <property type="evidence" value="ECO:0007669"/>
    <property type="project" value="InterPro"/>
</dbReference>
<dbReference type="InterPro" id="IPR015424">
    <property type="entry name" value="PyrdxlP-dep_Trfase"/>
</dbReference>
<keyword evidence="7" id="KW-0276">Fatty acid metabolism</keyword>
<dbReference type="Pfam" id="PF00668">
    <property type="entry name" value="Condensation"/>
    <property type="match status" value="2"/>
</dbReference>
<dbReference type="SUPFAM" id="SSF53901">
    <property type="entry name" value="Thiolase-like"/>
    <property type="match status" value="1"/>
</dbReference>
<evidence type="ECO:0000256" key="10">
    <source>
        <dbReference type="ARBA" id="ARBA00023002"/>
    </source>
</evidence>
<dbReference type="SMART" id="SM00827">
    <property type="entry name" value="PKS_AT"/>
    <property type="match status" value="1"/>
</dbReference>
<comment type="similarity">
    <text evidence="13">In the C-terminal section; belongs to the NRP synthetase family.</text>
</comment>
<dbReference type="Gene3D" id="3.30.70.250">
    <property type="entry name" value="Malonyl-CoA ACP transacylase, ACP-binding"/>
    <property type="match status" value="1"/>
</dbReference>
<dbReference type="Gene3D" id="3.30.559.10">
    <property type="entry name" value="Chloramphenicol acetyltransferase-like domain"/>
    <property type="match status" value="2"/>
</dbReference>
<evidence type="ECO:0000256" key="5">
    <source>
        <dbReference type="ARBA" id="ARBA00022553"/>
    </source>
</evidence>
<dbReference type="FunFam" id="3.40.47.10:FF:000042">
    <property type="entry name" value="Polyketide synthase Pks13"/>
    <property type="match status" value="1"/>
</dbReference>
<dbReference type="STRING" id="1612308.SAMN05444581_103152"/>
<dbReference type="GO" id="GO:0030170">
    <property type="term" value="F:pyridoxal phosphate binding"/>
    <property type="evidence" value="ECO:0007669"/>
    <property type="project" value="InterPro"/>
</dbReference>
<evidence type="ECO:0000256" key="6">
    <source>
        <dbReference type="ARBA" id="ARBA00022679"/>
    </source>
</evidence>
<dbReference type="InterPro" id="IPR001227">
    <property type="entry name" value="Ac_transferase_dom_sf"/>
</dbReference>
<evidence type="ECO:0000256" key="9">
    <source>
        <dbReference type="ARBA" id="ARBA00022898"/>
    </source>
</evidence>
<feature type="domain" description="Carrier" evidence="25">
    <location>
        <begin position="3139"/>
        <end position="3214"/>
    </location>
</feature>
<dbReference type="Gene3D" id="3.30.300.30">
    <property type="match status" value="1"/>
</dbReference>
<dbReference type="SUPFAM" id="SSF52777">
    <property type="entry name" value="CoA-dependent acyltransferases"/>
    <property type="match status" value="4"/>
</dbReference>
<comment type="catalytic activity">
    <reaction evidence="15">
        <text>19-(4-hydroxyphenyl)nonadecanoyl-[(phenol)carboxyphthiodiolenone synthase] + 2 (S)-methylmalonyl-CoA + 3 malonyl-CoA + 5 NADPH + 10 H(+) = C37-(phenol)carboxyphthiodiolenone-[(phenol)carboxyphthiodiolenone synthase] + 5 CO2 + 5 NADP(+) + 5 CoA + 2 H2O</text>
        <dbReference type="Rhea" id="RHEA:57760"/>
        <dbReference type="Rhea" id="RHEA-COMP:14273"/>
        <dbReference type="Rhea" id="RHEA-COMP:14990"/>
        <dbReference type="ChEBI" id="CHEBI:15377"/>
        <dbReference type="ChEBI" id="CHEBI:15378"/>
        <dbReference type="ChEBI" id="CHEBI:16526"/>
        <dbReference type="ChEBI" id="CHEBI:57287"/>
        <dbReference type="ChEBI" id="CHEBI:57327"/>
        <dbReference type="ChEBI" id="CHEBI:57384"/>
        <dbReference type="ChEBI" id="CHEBI:57783"/>
        <dbReference type="ChEBI" id="CHEBI:58349"/>
        <dbReference type="ChEBI" id="CHEBI:133301"/>
        <dbReference type="ChEBI" id="CHEBI:142260"/>
        <dbReference type="EC" id="2.3.1.292"/>
    </reaction>
</comment>
<dbReference type="Gene3D" id="3.40.366.10">
    <property type="entry name" value="Malonyl-Coenzyme A Acyl Carrier Protein, domain 2"/>
    <property type="match status" value="1"/>
</dbReference>
<dbReference type="InterPro" id="IPR005814">
    <property type="entry name" value="Aminotrans_3"/>
</dbReference>
<evidence type="ECO:0000256" key="15">
    <source>
        <dbReference type="ARBA" id="ARBA00051971"/>
    </source>
</evidence>
<dbReference type="InterPro" id="IPR016036">
    <property type="entry name" value="Malonyl_transacylase_ACP-bd"/>
</dbReference>
<evidence type="ECO:0000256" key="4">
    <source>
        <dbReference type="ARBA" id="ARBA00022450"/>
    </source>
</evidence>
<dbReference type="InterPro" id="IPR025110">
    <property type="entry name" value="AMP-bd_C"/>
</dbReference>
<evidence type="ECO:0000256" key="16">
    <source>
        <dbReference type="ARBA" id="ARBA00052119"/>
    </source>
</evidence>
<dbReference type="NCBIfam" id="TIGR01733">
    <property type="entry name" value="AA-adenyl-dom"/>
    <property type="match status" value="1"/>
</dbReference>
<dbReference type="EMBL" id="FOSN01000003">
    <property type="protein sequence ID" value="SFK19198.1"/>
    <property type="molecule type" value="Genomic_DNA"/>
</dbReference>
<keyword evidence="12" id="KW-0511">Multifunctional enzyme</keyword>
<dbReference type="Pfam" id="PF00550">
    <property type="entry name" value="PP-binding"/>
    <property type="match status" value="3"/>
</dbReference>
<comment type="cofactor">
    <cofactor evidence="3">
        <name>pantetheine 4'-phosphate</name>
        <dbReference type="ChEBI" id="CHEBI:47942"/>
    </cofactor>
</comment>
<dbReference type="FunFam" id="1.10.1200.10:FF:000005">
    <property type="entry name" value="Nonribosomal peptide synthetase 1"/>
    <property type="match status" value="2"/>
</dbReference>
<dbReference type="InterPro" id="IPR016035">
    <property type="entry name" value="Acyl_Trfase/lysoPLipase"/>
</dbReference>
<dbReference type="Pfam" id="PF00202">
    <property type="entry name" value="Aminotran_3"/>
    <property type="match status" value="1"/>
</dbReference>
<feature type="region of interest" description="Disordered" evidence="24">
    <location>
        <begin position="1049"/>
        <end position="1072"/>
    </location>
</feature>
<dbReference type="Gene3D" id="3.90.1150.10">
    <property type="entry name" value="Aspartate Aminotransferase, domain 1"/>
    <property type="match status" value="1"/>
</dbReference>
<dbReference type="InterPro" id="IPR018201">
    <property type="entry name" value="Ketoacyl_synth_AS"/>
</dbReference>
<dbReference type="InterPro" id="IPR006162">
    <property type="entry name" value="Ppantetheine_attach_site"/>
</dbReference>
<dbReference type="InterPro" id="IPR014043">
    <property type="entry name" value="Acyl_transferase_dom"/>
</dbReference>
<dbReference type="InterPro" id="IPR010071">
    <property type="entry name" value="AA_adenyl_dom"/>
</dbReference>
<keyword evidence="11" id="KW-0443">Lipid metabolism</keyword>
<evidence type="ECO:0000256" key="18">
    <source>
        <dbReference type="ARBA" id="ARBA00058455"/>
    </source>
</evidence>
<dbReference type="PROSITE" id="PS52004">
    <property type="entry name" value="KS3_2"/>
    <property type="match status" value="1"/>
</dbReference>
<dbReference type="SUPFAM" id="SSF47336">
    <property type="entry name" value="ACP-like"/>
    <property type="match status" value="3"/>
</dbReference>
<dbReference type="GO" id="GO:0034081">
    <property type="term" value="C:polyketide synthase complex"/>
    <property type="evidence" value="ECO:0007669"/>
    <property type="project" value="UniProtKB-ARBA"/>
</dbReference>
<dbReference type="SUPFAM" id="SSF56801">
    <property type="entry name" value="Acetyl-CoA synthetase-like"/>
    <property type="match status" value="1"/>
</dbReference>
<dbReference type="PANTHER" id="PTHR43775">
    <property type="entry name" value="FATTY ACID SYNTHASE"/>
    <property type="match status" value="1"/>
</dbReference>
<dbReference type="GO" id="GO:0008483">
    <property type="term" value="F:transaminase activity"/>
    <property type="evidence" value="ECO:0007669"/>
    <property type="project" value="InterPro"/>
</dbReference>
<dbReference type="SUPFAM" id="SSF55048">
    <property type="entry name" value="Probable ACP-binding domain of malonyl-CoA ACP transacylase"/>
    <property type="match status" value="1"/>
</dbReference>
<dbReference type="CDD" id="cd12117">
    <property type="entry name" value="A_NRPS_Srf_like"/>
    <property type="match status" value="1"/>
</dbReference>
<dbReference type="GO" id="GO:0044550">
    <property type="term" value="P:secondary metabolite biosynthetic process"/>
    <property type="evidence" value="ECO:0007669"/>
    <property type="project" value="UniProtKB-ARBA"/>
</dbReference>
<dbReference type="CDD" id="cd19534">
    <property type="entry name" value="E_NRPS"/>
    <property type="match status" value="1"/>
</dbReference>
<dbReference type="SMART" id="SM00823">
    <property type="entry name" value="PKS_PP"/>
    <property type="match status" value="3"/>
</dbReference>
<dbReference type="NCBIfam" id="TIGR01720">
    <property type="entry name" value="NRPS-para261"/>
    <property type="match status" value="1"/>
</dbReference>
<keyword evidence="6" id="KW-0808">Transferase</keyword>
<dbReference type="Pfam" id="PF13193">
    <property type="entry name" value="AMP-binding_C"/>
    <property type="match status" value="1"/>
</dbReference>
<organism evidence="27 28">
    <name type="scientific">Methylocapsa palsarum</name>
    <dbReference type="NCBI Taxonomy" id="1612308"/>
    <lineage>
        <taxon>Bacteria</taxon>
        <taxon>Pseudomonadati</taxon>
        <taxon>Pseudomonadota</taxon>
        <taxon>Alphaproteobacteria</taxon>
        <taxon>Hyphomicrobiales</taxon>
        <taxon>Beijerinckiaceae</taxon>
        <taxon>Methylocapsa</taxon>
    </lineage>
</organism>
<dbReference type="SUPFAM" id="SSF53383">
    <property type="entry name" value="PLP-dependent transferases"/>
    <property type="match status" value="1"/>
</dbReference>
<name>A0A1I3XI82_9HYPH</name>